<dbReference type="PANTHER" id="PTHR43429:SF3">
    <property type="entry name" value="NITRITE REDUCTASE [NAD(P)H]"/>
    <property type="match status" value="1"/>
</dbReference>
<dbReference type="eggNOG" id="COG1251">
    <property type="taxonomic scope" value="Bacteria"/>
</dbReference>
<dbReference type="Gene3D" id="3.50.50.60">
    <property type="entry name" value="FAD/NAD(P)-binding domain"/>
    <property type="match status" value="2"/>
</dbReference>
<evidence type="ECO:0000256" key="2">
    <source>
        <dbReference type="ARBA" id="ARBA00006442"/>
    </source>
</evidence>
<keyword evidence="7" id="KW-1185">Reference proteome</keyword>
<dbReference type="Pfam" id="PF07992">
    <property type="entry name" value="Pyr_redox_2"/>
    <property type="match status" value="1"/>
</dbReference>
<dbReference type="PRINTS" id="PR00411">
    <property type="entry name" value="PNDRDTASEI"/>
</dbReference>
<dbReference type="Proteomes" id="UP000006546">
    <property type="component" value="Chromosome"/>
</dbReference>
<organism evidence="6 7">
    <name type="scientific">Treponema brennaborense (strain DSM 12168 / CIP 105900 / DD5/3)</name>
    <dbReference type="NCBI Taxonomy" id="906968"/>
    <lineage>
        <taxon>Bacteria</taxon>
        <taxon>Pseudomonadati</taxon>
        <taxon>Spirochaetota</taxon>
        <taxon>Spirochaetia</taxon>
        <taxon>Spirochaetales</taxon>
        <taxon>Treponemataceae</taxon>
        <taxon>Treponema</taxon>
    </lineage>
</organism>
<dbReference type="EMBL" id="CP002696">
    <property type="protein sequence ID" value="AEE16119.1"/>
    <property type="molecule type" value="Genomic_DNA"/>
</dbReference>
<dbReference type="OrthoDB" id="9807946at2"/>
<dbReference type="EC" id="1.18.1.3" evidence="6"/>
<dbReference type="STRING" id="906968.Trebr_0677"/>
<dbReference type="KEGG" id="tbe:Trebr_0677"/>
<reference evidence="7" key="1">
    <citation type="submission" date="2011-04" db="EMBL/GenBank/DDBJ databases">
        <title>The complete genome of Treponema brennaborense DSM 12168.</title>
        <authorList>
            <person name="Lucas S."/>
            <person name="Han J."/>
            <person name="Lapidus A."/>
            <person name="Bruce D."/>
            <person name="Goodwin L."/>
            <person name="Pitluck S."/>
            <person name="Peters L."/>
            <person name="Kyrpides N."/>
            <person name="Mavromatis K."/>
            <person name="Ivanova N."/>
            <person name="Mikhailova N."/>
            <person name="Pagani I."/>
            <person name="Teshima H."/>
            <person name="Detter J.C."/>
            <person name="Tapia R."/>
            <person name="Han C."/>
            <person name="Land M."/>
            <person name="Hauser L."/>
            <person name="Markowitz V."/>
            <person name="Cheng J.-F."/>
            <person name="Hugenholtz P."/>
            <person name="Woyke T."/>
            <person name="Wu D."/>
            <person name="Gronow S."/>
            <person name="Wellnitz S."/>
            <person name="Brambilla E."/>
            <person name="Klenk H.-P."/>
            <person name="Eisen J.A."/>
        </authorList>
    </citation>
    <scope>NUCLEOTIDE SEQUENCE [LARGE SCALE GENOMIC DNA]</scope>
    <source>
        <strain evidence="7">DSM 12168 / CIP 105900 / DD5/3</strain>
    </source>
</reference>
<gene>
    <name evidence="6" type="ordered locus">Trebr_0677</name>
</gene>
<keyword evidence="3" id="KW-0285">Flavoprotein</keyword>
<evidence type="ECO:0000259" key="5">
    <source>
        <dbReference type="Pfam" id="PF07992"/>
    </source>
</evidence>
<evidence type="ECO:0000313" key="6">
    <source>
        <dbReference type="EMBL" id="AEE16119.1"/>
    </source>
</evidence>
<evidence type="ECO:0000313" key="7">
    <source>
        <dbReference type="Proteomes" id="UP000006546"/>
    </source>
</evidence>
<dbReference type="InterPro" id="IPR016156">
    <property type="entry name" value="FAD/NAD-linked_Rdtase_dimer_sf"/>
</dbReference>
<accession>F4LQ98</accession>
<evidence type="ECO:0000256" key="3">
    <source>
        <dbReference type="ARBA" id="ARBA00022630"/>
    </source>
</evidence>
<dbReference type="SUPFAM" id="SSF51905">
    <property type="entry name" value="FAD/NAD(P)-binding domain"/>
    <property type="match status" value="2"/>
</dbReference>
<sequence length="422" mass="44468">MNYVIIGNAAAAVGCVEGIRQIDGKGKITVISAEPYHTYSRPLISYLLMGATTEERMNYRPSDFYKKNKCTLLKGRTAEKIDAAAKTVVLDGGETLAYDKLLVAAGSRPFVPPMEGLESLGGSFTFMTLESAKKLGKVLSRKKRVLIIGAGLIGMKCAEGIAERCGSVTVVEMAPRVLPAVLDAEGAAIIQKQMESRGISFILGDSVKRFSSDGTTYGGKALLNGGSEIAFDVLVTAVGVRPNTALVSDAGGDVGKGITVDSCCRTSLPDVFAAGDCTESDDITCAQRRILALLPNAYMQGETAGIVMASGTASYDNAMPVNAAGFFGLHLVTAGSYTGETLDVPAPGCAYRRFFVQDDLLKGFIIIGDTDRAGIYTSLIRNKVPLSSIDFELIKIHPALMAFGKAKRAEMLSAAAPAEEGA</sequence>
<dbReference type="Gene3D" id="3.30.390.30">
    <property type="match status" value="1"/>
</dbReference>
<feature type="domain" description="FAD/NAD(P)-binding" evidence="5">
    <location>
        <begin position="2"/>
        <end position="301"/>
    </location>
</feature>
<proteinExistence type="inferred from homology"/>
<dbReference type="AlphaFoldDB" id="F4LQ98"/>
<evidence type="ECO:0000256" key="1">
    <source>
        <dbReference type="ARBA" id="ARBA00001974"/>
    </source>
</evidence>
<dbReference type="HOGENOM" id="CLU_003291_4_4_12"/>
<dbReference type="GO" id="GO:0008860">
    <property type="term" value="F:ferredoxin-NAD+ reductase activity"/>
    <property type="evidence" value="ECO:0007669"/>
    <property type="project" value="UniProtKB-EC"/>
</dbReference>
<dbReference type="RefSeq" id="WP_013757838.1">
    <property type="nucleotide sequence ID" value="NC_015500.1"/>
</dbReference>
<comment type="cofactor">
    <cofactor evidence="1">
        <name>FAD</name>
        <dbReference type="ChEBI" id="CHEBI:57692"/>
    </cofactor>
</comment>
<keyword evidence="4" id="KW-0274">FAD</keyword>
<dbReference type="InterPro" id="IPR036188">
    <property type="entry name" value="FAD/NAD-bd_sf"/>
</dbReference>
<dbReference type="InterPro" id="IPR050260">
    <property type="entry name" value="FAD-bd_OxRdtase"/>
</dbReference>
<evidence type="ECO:0000256" key="4">
    <source>
        <dbReference type="ARBA" id="ARBA00022827"/>
    </source>
</evidence>
<dbReference type="InterPro" id="IPR023753">
    <property type="entry name" value="FAD/NAD-binding_dom"/>
</dbReference>
<protein>
    <submittedName>
        <fullName evidence="6">Ferredoxin--NAD(+) reductase</fullName>
        <ecNumber evidence="6">1.18.1.3</ecNumber>
    </submittedName>
</protein>
<dbReference type="PRINTS" id="PR00368">
    <property type="entry name" value="FADPNR"/>
</dbReference>
<dbReference type="PANTHER" id="PTHR43429">
    <property type="entry name" value="PYRIDINE NUCLEOTIDE-DISULFIDE OXIDOREDUCTASE DOMAIN-CONTAINING"/>
    <property type="match status" value="1"/>
</dbReference>
<keyword evidence="6" id="KW-0560">Oxidoreductase</keyword>
<comment type="similarity">
    <text evidence="2">Belongs to the FAD-dependent oxidoreductase family.</text>
</comment>
<name>F4LQ98_TREBD</name>